<evidence type="ECO:0000256" key="1">
    <source>
        <dbReference type="SAM" id="MobiDB-lite"/>
    </source>
</evidence>
<dbReference type="AlphaFoldDB" id="A0AA97D0D6"/>
<reference evidence="3" key="1">
    <citation type="submission" date="2023-06" db="EMBL/GenBank/DDBJ databases">
        <title>Gordonia sp. nov. and Pseudochrobactrum sp. nov., two species isolated from the burying beetle Nicrophorus vespilloides.</title>
        <authorList>
            <person name="Poehlein A."/>
            <person name="Guzman J."/>
            <person name="Daniel R."/>
            <person name="Vilcinskas A."/>
        </authorList>
    </citation>
    <scope>NUCLEOTIDE SEQUENCE</scope>
    <source>
        <strain evidence="3">MP11Mi</strain>
    </source>
</reference>
<dbReference type="RefSeq" id="WP_420040153.1">
    <property type="nucleotide sequence ID" value="NZ_CP128986.1"/>
</dbReference>
<keyword evidence="2" id="KW-0812">Transmembrane</keyword>
<keyword evidence="2" id="KW-0472">Membrane</keyword>
<evidence type="ECO:0008006" key="4">
    <source>
        <dbReference type="Google" id="ProtNLM"/>
    </source>
</evidence>
<dbReference type="EMBL" id="CP128986">
    <property type="protein sequence ID" value="WOC14409.1"/>
    <property type="molecule type" value="Genomic_DNA"/>
</dbReference>
<proteinExistence type="predicted"/>
<evidence type="ECO:0000313" key="3">
    <source>
        <dbReference type="EMBL" id="WOC14409.1"/>
    </source>
</evidence>
<evidence type="ECO:0000256" key="2">
    <source>
        <dbReference type="SAM" id="Phobius"/>
    </source>
</evidence>
<feature type="transmembrane region" description="Helical" evidence="2">
    <location>
        <begin position="40"/>
        <end position="61"/>
    </location>
</feature>
<gene>
    <name evidence="3" type="ORF">MP11Mi_35310</name>
</gene>
<sequence>MSTSDSNPADRAAEREAFGEFEEDLRKAEQKVAGEIDPGARAVVVAVCVLVALVSVVLPHAGDASGLDVLTMSSATGAEQIALPSKIFVYMLVIFGVGFSMLALVTRRWVLAWIALCGCAVTSVAGILAMWTRNTVGVNSLDMTRPSGAGIGLILGCITMIVLTFHWARVVWGRTNYHLALEAERRDKAAEREARGRALQKLVEHRDDAAPHED</sequence>
<accession>A0AA97D0D6</accession>
<keyword evidence="2" id="KW-1133">Transmembrane helix</keyword>
<organism evidence="3">
    <name type="scientific">Gordonia sp. MP11Mi</name>
    <dbReference type="NCBI Taxonomy" id="3022769"/>
    <lineage>
        <taxon>Bacteria</taxon>
        <taxon>Bacillati</taxon>
        <taxon>Actinomycetota</taxon>
        <taxon>Actinomycetes</taxon>
        <taxon>Mycobacteriales</taxon>
        <taxon>Gordoniaceae</taxon>
        <taxon>Gordonia</taxon>
    </lineage>
</organism>
<protein>
    <recommendedName>
        <fullName evidence="4">Transmembrane protein</fullName>
    </recommendedName>
</protein>
<name>A0AA97D0D6_9ACTN</name>
<feature type="region of interest" description="Disordered" evidence="1">
    <location>
        <begin position="1"/>
        <end position="21"/>
    </location>
</feature>
<feature type="compositionally biased region" description="Basic and acidic residues" evidence="1">
    <location>
        <begin position="11"/>
        <end position="21"/>
    </location>
</feature>
<feature type="transmembrane region" description="Helical" evidence="2">
    <location>
        <begin position="81"/>
        <end position="103"/>
    </location>
</feature>
<feature type="transmembrane region" description="Helical" evidence="2">
    <location>
        <begin position="151"/>
        <end position="172"/>
    </location>
</feature>
<feature type="transmembrane region" description="Helical" evidence="2">
    <location>
        <begin position="110"/>
        <end position="131"/>
    </location>
</feature>